<sequence>MARAVICQGDATSHGGKVLEGNPDATIDGRPIALRGHLTYCPLCKGQYPISEGLDFHTFGGIGTAVEGMKTACGATLIASQHLMTVDDQPEASSTQGARERERGTNKTAPTAPRHATNQAPHDTSAVQRVVITGKRLSPSDQEAWYKQQMRASMPDYGRSSPSEAKGSRPGVLTGALSMKYETGMPPARYREAAGVVSSGKKDKGGISYGAYQLASKSGQVQRFLKAEGRPWSDQFKDMDPSKPGEFGERWKAIATSAGDDFFNAQHQYIERTHFDPLVAKLTKKSGLDINAQPQAVKDAAWSASVQHAKAFDFLESAISHADKALQRNSPQYPEKLINDIYDARIDYVESLDIENKKSLYRRYDDERNRAMQMLRQGKE</sequence>
<dbReference type="InterPro" id="IPR008727">
    <property type="entry name" value="PAAR_motif"/>
</dbReference>
<comment type="caution">
    <text evidence="3">The sequence shown here is derived from an EMBL/GenBank/DDBJ whole genome shotgun (WGS) entry which is preliminary data.</text>
</comment>
<keyword evidence="4" id="KW-1185">Reference proteome</keyword>
<evidence type="ECO:0000256" key="1">
    <source>
        <dbReference type="SAM" id="MobiDB-lite"/>
    </source>
</evidence>
<dbReference type="CDD" id="cd14744">
    <property type="entry name" value="PAAR_CT_2"/>
    <property type="match status" value="1"/>
</dbReference>
<dbReference type="EMBL" id="JACHXD010000002">
    <property type="protein sequence ID" value="MBB3117703.1"/>
    <property type="molecule type" value="Genomic_DNA"/>
</dbReference>
<feature type="compositionally biased region" description="Polar residues" evidence="1">
    <location>
        <begin position="116"/>
        <end position="126"/>
    </location>
</feature>
<reference evidence="3 4" key="1">
    <citation type="submission" date="2020-08" db="EMBL/GenBank/DDBJ databases">
        <title>Genomic Encyclopedia of Type Strains, Phase III (KMG-III): the genomes of soil and plant-associated and newly described type strains.</title>
        <authorList>
            <person name="Whitman W."/>
        </authorList>
    </citation>
    <scope>NUCLEOTIDE SEQUENCE [LARGE SCALE GENOMIC DNA]</scope>
    <source>
        <strain evidence="3 4">CECT 8897</strain>
    </source>
</reference>
<feature type="region of interest" description="Disordered" evidence="1">
    <location>
        <begin position="84"/>
        <end position="126"/>
    </location>
</feature>
<evidence type="ECO:0000313" key="3">
    <source>
        <dbReference type="EMBL" id="MBB3117703.1"/>
    </source>
</evidence>
<dbReference type="Gene3D" id="2.60.200.60">
    <property type="match status" value="1"/>
</dbReference>
<dbReference type="RefSeq" id="WP_183439674.1">
    <property type="nucleotide sequence ID" value="NZ_JACHXD010000002.1"/>
</dbReference>
<organism evidence="3 4">
    <name type="scientific">Pseudoduganella violacea</name>
    <dbReference type="NCBI Taxonomy" id="1715466"/>
    <lineage>
        <taxon>Bacteria</taxon>
        <taxon>Pseudomonadati</taxon>
        <taxon>Pseudomonadota</taxon>
        <taxon>Betaproteobacteria</taxon>
        <taxon>Burkholderiales</taxon>
        <taxon>Oxalobacteraceae</taxon>
        <taxon>Telluria group</taxon>
        <taxon>Pseudoduganella</taxon>
    </lineage>
</organism>
<proteinExistence type="predicted"/>
<evidence type="ECO:0000313" key="4">
    <source>
        <dbReference type="Proteomes" id="UP000541535"/>
    </source>
</evidence>
<dbReference type="InterPro" id="IPR049073">
    <property type="entry name" value="T6SS_VgrG3-like_C"/>
</dbReference>
<feature type="region of interest" description="Disordered" evidence="1">
    <location>
        <begin position="152"/>
        <end position="171"/>
    </location>
</feature>
<dbReference type="Pfam" id="PF05488">
    <property type="entry name" value="PAAR_motif"/>
    <property type="match status" value="1"/>
</dbReference>
<dbReference type="Pfam" id="PF21277">
    <property type="entry name" value="T6SS_VgrG3-like_C"/>
    <property type="match status" value="1"/>
</dbReference>
<dbReference type="Proteomes" id="UP000541535">
    <property type="component" value="Unassembled WGS sequence"/>
</dbReference>
<feature type="domain" description="Type VI secretion system spike protein VgrG3-like C-terminal" evidence="2">
    <location>
        <begin position="175"/>
        <end position="352"/>
    </location>
</feature>
<dbReference type="AlphaFoldDB" id="A0A7W5B708"/>
<gene>
    <name evidence="3" type="ORF">FHS03_000729</name>
</gene>
<evidence type="ECO:0000259" key="2">
    <source>
        <dbReference type="Pfam" id="PF21277"/>
    </source>
</evidence>
<accession>A0A7W5B708</accession>
<protein>
    <submittedName>
        <fullName evidence="3">Putative Zn-binding protein involved in type VI secretion</fullName>
    </submittedName>
</protein>
<name>A0A7W5B708_9BURK</name>